<dbReference type="InterPro" id="IPR043708">
    <property type="entry name" value="DUF5648"/>
</dbReference>
<dbReference type="InterPro" id="IPR020864">
    <property type="entry name" value="MACPF"/>
</dbReference>
<dbReference type="RefSeq" id="WP_116854413.1">
    <property type="nucleotide sequence ID" value="NZ_QTJV01000006.1"/>
</dbReference>
<organism evidence="2 3">
    <name type="scientific">Chitinophaga silvisoli</name>
    <dbReference type="NCBI Taxonomy" id="2291814"/>
    <lineage>
        <taxon>Bacteria</taxon>
        <taxon>Pseudomonadati</taxon>
        <taxon>Bacteroidota</taxon>
        <taxon>Chitinophagia</taxon>
        <taxon>Chitinophagales</taxon>
        <taxon>Chitinophagaceae</taxon>
        <taxon>Chitinophaga</taxon>
    </lineage>
</organism>
<dbReference type="PROSITE" id="PS51412">
    <property type="entry name" value="MACPF_2"/>
    <property type="match status" value="1"/>
</dbReference>
<feature type="domain" description="MACPF" evidence="1">
    <location>
        <begin position="12"/>
        <end position="341"/>
    </location>
</feature>
<dbReference type="EMBL" id="QTJV01000006">
    <property type="protein sequence ID" value="RFM33490.1"/>
    <property type="molecule type" value="Genomic_DNA"/>
</dbReference>
<accession>A0A3E1P020</accession>
<evidence type="ECO:0000259" key="1">
    <source>
        <dbReference type="PROSITE" id="PS51412"/>
    </source>
</evidence>
<dbReference type="Proteomes" id="UP000261174">
    <property type="component" value="Unassembled WGS sequence"/>
</dbReference>
<evidence type="ECO:0000313" key="3">
    <source>
        <dbReference type="Proteomes" id="UP000261174"/>
    </source>
</evidence>
<keyword evidence="3" id="KW-1185">Reference proteome</keyword>
<comment type="caution">
    <text evidence="2">The sequence shown here is derived from an EMBL/GenBank/DDBJ whole genome shotgun (WGS) entry which is preliminary data.</text>
</comment>
<evidence type="ECO:0000313" key="2">
    <source>
        <dbReference type="EMBL" id="RFM33490.1"/>
    </source>
</evidence>
<dbReference type="Pfam" id="PF18885">
    <property type="entry name" value="DUF5648"/>
    <property type="match status" value="1"/>
</dbReference>
<dbReference type="OrthoDB" id="1038436at2"/>
<sequence>MKKILVFCLAVVCWSCQKENNENLKVKNTLADGSTQRAGDGVNDVIGYGYDVTGVYADASASRNAVIDIPAFSAAYPNRLYVSFPNSQSFFSTWGLNARDFSSKISKTINATSAFSAFTGTVNASTTETNTYSSKYMYGIYNLLLQKKQIQLNASTDLLKNYLTPEFLADLSNQSPAYIVSKYGTHVHVNIITGAKLEILYRSETSSSSREVAVQAGLKVSVGKIFDLGATTSTDIKDAQNNSNQRLTYHTTGGAISVPLATVNVDGATSVSLAAWQGSVTEANSVLVAIPADGLIEITDLVSDATQKAALQNYITQYIASRAVNVTYNTMPLLSSYNILSMSNMLSTAPETAGLSNWVQRGSIGQIFTDNGMEGTVPVYRYYLNNGTFFFNTNYNEIGTGGDLGHLDYIIGYIYSQPTTGAIPIYRYNHNGKHWYTTNYSELGAGGYKTVGGLLRYYYTYEGIIGYIKQ</sequence>
<gene>
    <name evidence="2" type="ORF">DXN04_16140</name>
</gene>
<name>A0A3E1P020_9BACT</name>
<proteinExistence type="predicted"/>
<protein>
    <recommendedName>
        <fullName evidence="1">MACPF domain-containing protein</fullName>
    </recommendedName>
</protein>
<dbReference type="AlphaFoldDB" id="A0A3E1P020"/>
<reference evidence="2 3" key="1">
    <citation type="submission" date="2018-08" db="EMBL/GenBank/DDBJ databases">
        <title>Chitinophaga sp. K20C18050901, a novel bacterium isolated from forest soil.</title>
        <authorList>
            <person name="Wang C."/>
        </authorList>
    </citation>
    <scope>NUCLEOTIDE SEQUENCE [LARGE SCALE GENOMIC DNA]</scope>
    <source>
        <strain evidence="2 3">K20C18050901</strain>
    </source>
</reference>
<dbReference type="Pfam" id="PF01823">
    <property type="entry name" value="MACPF"/>
    <property type="match status" value="1"/>
</dbReference>